<comment type="caution">
    <text evidence="1">The sequence shown here is derived from an EMBL/GenBank/DDBJ whole genome shotgun (WGS) entry which is preliminary data.</text>
</comment>
<proteinExistence type="predicted"/>
<dbReference type="AlphaFoldDB" id="A0AA36H8V2"/>
<dbReference type="EMBL" id="CATQJL010000316">
    <property type="protein sequence ID" value="CAJ0605663.1"/>
    <property type="molecule type" value="Genomic_DNA"/>
</dbReference>
<keyword evidence="2" id="KW-1185">Reference proteome</keyword>
<sequence>MCKAILSLLRADKPLYVGVGRDVFEFCLAYYVPPWNVCPFLQSDRRCAVLLLKFAQSSPVLQCLEVQVGFKSSYHHIHRTEKPLNTSSL</sequence>
<dbReference type="Proteomes" id="UP001176961">
    <property type="component" value="Unassembled WGS sequence"/>
</dbReference>
<evidence type="ECO:0000313" key="2">
    <source>
        <dbReference type="Proteomes" id="UP001176961"/>
    </source>
</evidence>
<name>A0AA36H8V2_CYLNA</name>
<accession>A0AA36H8V2</accession>
<protein>
    <submittedName>
        <fullName evidence="1">Uncharacterized protein</fullName>
    </submittedName>
</protein>
<reference evidence="1" key="1">
    <citation type="submission" date="2023-07" db="EMBL/GenBank/DDBJ databases">
        <authorList>
            <consortium name="CYATHOMIX"/>
        </authorList>
    </citation>
    <scope>NUCLEOTIDE SEQUENCE</scope>
    <source>
        <strain evidence="1">N/A</strain>
    </source>
</reference>
<evidence type="ECO:0000313" key="1">
    <source>
        <dbReference type="EMBL" id="CAJ0605663.1"/>
    </source>
</evidence>
<organism evidence="1 2">
    <name type="scientific">Cylicocyclus nassatus</name>
    <name type="common">Nematode worm</name>
    <dbReference type="NCBI Taxonomy" id="53992"/>
    <lineage>
        <taxon>Eukaryota</taxon>
        <taxon>Metazoa</taxon>
        <taxon>Ecdysozoa</taxon>
        <taxon>Nematoda</taxon>
        <taxon>Chromadorea</taxon>
        <taxon>Rhabditida</taxon>
        <taxon>Rhabditina</taxon>
        <taxon>Rhabditomorpha</taxon>
        <taxon>Strongyloidea</taxon>
        <taxon>Strongylidae</taxon>
        <taxon>Cylicocyclus</taxon>
    </lineage>
</organism>
<gene>
    <name evidence="1" type="ORF">CYNAS_LOCUS17646</name>
</gene>